<evidence type="ECO:0000313" key="2">
    <source>
        <dbReference type="EMBL" id="OZC05813.1"/>
    </source>
</evidence>
<name>A0A238BKS9_9BILA</name>
<evidence type="ECO:0000313" key="3">
    <source>
        <dbReference type="Proteomes" id="UP000242913"/>
    </source>
</evidence>
<keyword evidence="1" id="KW-0812">Transmembrane</keyword>
<keyword evidence="3" id="KW-1185">Reference proteome</keyword>
<feature type="transmembrane region" description="Helical" evidence="1">
    <location>
        <begin position="12"/>
        <end position="32"/>
    </location>
</feature>
<keyword evidence="1" id="KW-0472">Membrane</keyword>
<dbReference type="Proteomes" id="UP000242913">
    <property type="component" value="Unassembled WGS sequence"/>
</dbReference>
<proteinExistence type="predicted"/>
<reference evidence="2 3" key="1">
    <citation type="submission" date="2015-12" db="EMBL/GenBank/DDBJ databases">
        <title>Draft genome of the nematode, Onchocerca flexuosa.</title>
        <authorList>
            <person name="Mitreva M."/>
        </authorList>
    </citation>
    <scope>NUCLEOTIDE SEQUENCE [LARGE SCALE GENOMIC DNA]</scope>
    <source>
        <strain evidence="2">Red Deer</strain>
    </source>
</reference>
<dbReference type="OrthoDB" id="5876063at2759"/>
<keyword evidence="1" id="KW-1133">Transmembrane helix</keyword>
<gene>
    <name evidence="2" type="ORF">X798_07212</name>
</gene>
<evidence type="ECO:0000256" key="1">
    <source>
        <dbReference type="SAM" id="Phobius"/>
    </source>
</evidence>
<dbReference type="AlphaFoldDB" id="A0A238BKS9"/>
<accession>A0A238BKS9</accession>
<feature type="transmembrane region" description="Helical" evidence="1">
    <location>
        <begin position="59"/>
        <end position="77"/>
    </location>
</feature>
<protein>
    <submittedName>
        <fullName evidence="2">Uncharacterized protein</fullName>
    </submittedName>
</protein>
<dbReference type="EMBL" id="KZ270400">
    <property type="protein sequence ID" value="OZC05813.1"/>
    <property type="molecule type" value="Genomic_DNA"/>
</dbReference>
<sequence length="123" mass="14561">MFNRSRNFVPYYLTHIILFIALFVVSVMYSLLQGSIKISKYKPLGENSIQVEKLQQKRLYSFIVYAFSCEVITLPMFTHTCARTFCIFAGCEYDFVESNFRYILYTAIYFSFQVIRLLDFRCG</sequence>
<organism evidence="2 3">
    <name type="scientific">Onchocerca flexuosa</name>
    <dbReference type="NCBI Taxonomy" id="387005"/>
    <lineage>
        <taxon>Eukaryota</taxon>
        <taxon>Metazoa</taxon>
        <taxon>Ecdysozoa</taxon>
        <taxon>Nematoda</taxon>
        <taxon>Chromadorea</taxon>
        <taxon>Rhabditida</taxon>
        <taxon>Spirurina</taxon>
        <taxon>Spiruromorpha</taxon>
        <taxon>Filarioidea</taxon>
        <taxon>Onchocercidae</taxon>
        <taxon>Onchocerca</taxon>
    </lineage>
</organism>